<dbReference type="AlphaFoldDB" id="A0A1W7CT14"/>
<evidence type="ECO:0000313" key="3">
    <source>
        <dbReference type="Proteomes" id="UP000194218"/>
    </source>
</evidence>
<sequence>MVGWQLSGTYGTASGVVRWDRFGNPEGEPLVLLHGTPFSSLVWRDVGRALAAHHQVYVWDMPGYGCSERAEGQDLSLAAMGRVFAGLLGHWNLTDPLVVAHDSGGAVALGAHLLHGAGYRRLALVDAVSLPPWGSAFSRLVGEHAHVFEQLPLPVHAALVREYVGSASGPGLTPAVLDALTAPWLGEEGRAAFHRQLVQRLDDRRYTDVMQDRYGTIDLPVLVCCGEQDTWVPPARGRELASRIPGARLRVLPGAGHLAPVDAAAELATALFAFLHDVHDPHPPNDLTRP</sequence>
<gene>
    <name evidence="2" type="ORF">CAG99_03065</name>
</gene>
<name>A0A1W7CT14_9ACTN</name>
<evidence type="ECO:0000259" key="1">
    <source>
        <dbReference type="Pfam" id="PF00561"/>
    </source>
</evidence>
<dbReference type="InterPro" id="IPR000073">
    <property type="entry name" value="AB_hydrolase_1"/>
</dbReference>
<dbReference type="OrthoDB" id="334507at2"/>
<dbReference type="EMBL" id="CP021121">
    <property type="protein sequence ID" value="ARQ67953.1"/>
    <property type="molecule type" value="Genomic_DNA"/>
</dbReference>
<dbReference type="GO" id="GO:0016787">
    <property type="term" value="F:hydrolase activity"/>
    <property type="evidence" value="ECO:0007669"/>
    <property type="project" value="UniProtKB-KW"/>
</dbReference>
<dbReference type="InterPro" id="IPR050266">
    <property type="entry name" value="AB_hydrolase_sf"/>
</dbReference>
<dbReference type="GO" id="GO:0016020">
    <property type="term" value="C:membrane"/>
    <property type="evidence" value="ECO:0007669"/>
    <property type="project" value="TreeGrafter"/>
</dbReference>
<organism evidence="2 3">
    <name type="scientific">Streptomyces marincola</name>
    <dbReference type="NCBI Taxonomy" id="2878388"/>
    <lineage>
        <taxon>Bacteria</taxon>
        <taxon>Bacillati</taxon>
        <taxon>Actinomycetota</taxon>
        <taxon>Actinomycetes</taxon>
        <taxon>Kitasatosporales</taxon>
        <taxon>Streptomycetaceae</taxon>
        <taxon>Streptomyces</taxon>
    </lineage>
</organism>
<dbReference type="KEGG" id="smao:CAG99_03065"/>
<dbReference type="Proteomes" id="UP000194218">
    <property type="component" value="Chromosome"/>
</dbReference>
<dbReference type="PANTHER" id="PTHR43798:SF33">
    <property type="entry name" value="HYDROLASE, PUTATIVE (AFU_ORTHOLOGUE AFUA_2G14860)-RELATED"/>
    <property type="match status" value="1"/>
</dbReference>
<dbReference type="Pfam" id="PF00561">
    <property type="entry name" value="Abhydrolase_1"/>
    <property type="match status" value="1"/>
</dbReference>
<dbReference type="Gene3D" id="3.40.50.1820">
    <property type="entry name" value="alpha/beta hydrolase"/>
    <property type="match status" value="1"/>
</dbReference>
<dbReference type="InterPro" id="IPR029058">
    <property type="entry name" value="AB_hydrolase_fold"/>
</dbReference>
<dbReference type="PRINTS" id="PR00111">
    <property type="entry name" value="ABHYDROLASE"/>
</dbReference>
<protein>
    <submittedName>
        <fullName evidence="2">Alpha/beta hydrolase</fullName>
    </submittedName>
</protein>
<keyword evidence="3" id="KW-1185">Reference proteome</keyword>
<dbReference type="PANTHER" id="PTHR43798">
    <property type="entry name" value="MONOACYLGLYCEROL LIPASE"/>
    <property type="match status" value="1"/>
</dbReference>
<dbReference type="RefSeq" id="WP_086157473.1">
    <property type="nucleotide sequence ID" value="NZ_CP021121.1"/>
</dbReference>
<keyword evidence="2" id="KW-0378">Hydrolase</keyword>
<proteinExistence type="predicted"/>
<feature type="domain" description="AB hydrolase-1" evidence="1">
    <location>
        <begin position="29"/>
        <end position="262"/>
    </location>
</feature>
<accession>A0A1W7CT14</accession>
<evidence type="ECO:0000313" key="2">
    <source>
        <dbReference type="EMBL" id="ARQ67953.1"/>
    </source>
</evidence>
<dbReference type="SUPFAM" id="SSF53474">
    <property type="entry name" value="alpha/beta-Hydrolases"/>
    <property type="match status" value="1"/>
</dbReference>
<reference evidence="2 3" key="1">
    <citation type="submission" date="2017-05" db="EMBL/GenBank/DDBJ databases">
        <title>Complete genome sequence of Streptomyces sp. SCSIO 03032 revealed the diverse biosynthetic pathways for its bioactive secondary metabolites.</title>
        <authorList>
            <person name="Ma L."/>
            <person name="Zhu Y."/>
            <person name="Zhang W."/>
            <person name="Zhang G."/>
            <person name="Tian X."/>
            <person name="Zhang S."/>
            <person name="Zhang C."/>
        </authorList>
    </citation>
    <scope>NUCLEOTIDE SEQUENCE [LARGE SCALE GENOMIC DNA]</scope>
    <source>
        <strain evidence="2 3">SCSIO 03032</strain>
    </source>
</reference>